<dbReference type="Gene3D" id="3.40.50.2000">
    <property type="entry name" value="Glycogen Phosphorylase B"/>
    <property type="match status" value="2"/>
</dbReference>
<organism evidence="2 3">
    <name type="scientific">Piscinibacter koreensis</name>
    <dbReference type="NCBI Taxonomy" id="2742824"/>
    <lineage>
        <taxon>Bacteria</taxon>
        <taxon>Pseudomonadati</taxon>
        <taxon>Pseudomonadota</taxon>
        <taxon>Betaproteobacteria</taxon>
        <taxon>Burkholderiales</taxon>
        <taxon>Sphaerotilaceae</taxon>
        <taxon>Piscinibacter</taxon>
    </lineage>
</organism>
<dbReference type="NCBIfam" id="TIGR03568">
    <property type="entry name" value="NeuC_NnaA"/>
    <property type="match status" value="1"/>
</dbReference>
<evidence type="ECO:0000313" key="3">
    <source>
        <dbReference type="Proteomes" id="UP000529637"/>
    </source>
</evidence>
<evidence type="ECO:0000313" key="2">
    <source>
        <dbReference type="EMBL" id="NUZ05241.1"/>
    </source>
</evidence>
<dbReference type="InterPro" id="IPR003331">
    <property type="entry name" value="UDP_GlcNAc_Epimerase_2_dom"/>
</dbReference>
<proteinExistence type="predicted"/>
<dbReference type="InterPro" id="IPR029767">
    <property type="entry name" value="WecB-like"/>
</dbReference>
<dbReference type="EC" id="3.2.1.183" evidence="2"/>
<dbReference type="Pfam" id="PF02350">
    <property type="entry name" value="Epimerase_2"/>
    <property type="match status" value="1"/>
</dbReference>
<dbReference type="InterPro" id="IPR020004">
    <property type="entry name" value="UDP-GlcNAc_Epase"/>
</dbReference>
<dbReference type="SUPFAM" id="SSF53756">
    <property type="entry name" value="UDP-Glycosyltransferase/glycogen phosphorylase"/>
    <property type="match status" value="1"/>
</dbReference>
<dbReference type="GO" id="GO:0006047">
    <property type="term" value="P:UDP-N-acetylglucosamine metabolic process"/>
    <property type="evidence" value="ECO:0007669"/>
    <property type="project" value="InterPro"/>
</dbReference>
<dbReference type="Proteomes" id="UP000529637">
    <property type="component" value="Unassembled WGS sequence"/>
</dbReference>
<feature type="domain" description="UDP-N-acetylglucosamine 2-epimerase" evidence="1">
    <location>
        <begin position="24"/>
        <end position="372"/>
    </location>
</feature>
<accession>A0A7Y6TVS4</accession>
<dbReference type="PANTHER" id="PTHR43174">
    <property type="entry name" value="UDP-N-ACETYLGLUCOSAMINE 2-EPIMERASE"/>
    <property type="match status" value="1"/>
</dbReference>
<name>A0A7Y6TVS4_9BURK</name>
<keyword evidence="2" id="KW-0326">Glycosidase</keyword>
<sequence length="385" mass="41791">MKRKVCVVITARPSYARVKTALEAIRAHQGLELQLVVAASALLDRYGNALQVIEAEGFRVDRTVYMIVEGENLVTSAKSTGFGLAELATVFNDLKPDMVVSIADRYETIAASVAAAYMNIPLVHLQGGEVTGSIDEKTRHANTKLADIHLVCSESARVRVERMGERSDRVYLTGCPSIDLARQALEAEPRDLAALAAAYTGVGAPVDLARPYLVVMQHPVTTEYAEARRQTATTIDAIDALGVPTLWFWPNVDAGSDGASKAIRNARENGRLAHAHFYKNMRPLDFLSILVNSRGIVGNSSVALRECAFLGVPAVNVGSRQQGRDRGRNVVDVGHDAEAIATAVRRMWSSSERPRDLIYGDGHAGRRIADVLATAPLSIEKMLTY</sequence>
<gene>
    <name evidence="2" type="primary">neuC</name>
    <name evidence="2" type="ORF">HQN59_05640</name>
</gene>
<dbReference type="PANTHER" id="PTHR43174:SF3">
    <property type="entry name" value="UDP-N-ACETYLGLUCOSAMINE 2-EPIMERASE"/>
    <property type="match status" value="1"/>
</dbReference>
<keyword evidence="2" id="KW-0378">Hydrolase</keyword>
<dbReference type="GO" id="GO:0004553">
    <property type="term" value="F:hydrolase activity, hydrolyzing O-glycosyl compounds"/>
    <property type="evidence" value="ECO:0007669"/>
    <property type="project" value="InterPro"/>
</dbReference>
<comment type="caution">
    <text evidence="2">The sequence shown here is derived from an EMBL/GenBank/DDBJ whole genome shotgun (WGS) entry which is preliminary data.</text>
</comment>
<reference evidence="2 3" key="1">
    <citation type="submission" date="2020-06" db="EMBL/GenBank/DDBJ databases">
        <title>Schlegella sp. ID0723 isolated from air conditioner.</title>
        <authorList>
            <person name="Kim D.Y."/>
            <person name="Kim D.-U."/>
        </authorList>
    </citation>
    <scope>NUCLEOTIDE SEQUENCE [LARGE SCALE GENOMIC DNA]</scope>
    <source>
        <strain evidence="2 3">ID0723</strain>
    </source>
</reference>
<dbReference type="EMBL" id="JABWMJ010000002">
    <property type="protein sequence ID" value="NUZ05241.1"/>
    <property type="molecule type" value="Genomic_DNA"/>
</dbReference>
<keyword evidence="3" id="KW-1185">Reference proteome</keyword>
<protein>
    <submittedName>
        <fullName evidence="2">UDP-N-acetylglucosamine 2-epimerase (Hydrolyzing)</fullName>
        <ecNumber evidence="2">3.2.1.183</ecNumber>
    </submittedName>
</protein>
<dbReference type="RefSeq" id="WP_176066941.1">
    <property type="nucleotide sequence ID" value="NZ_JABWMJ010000002.1"/>
</dbReference>
<dbReference type="AlphaFoldDB" id="A0A7Y6TVS4"/>
<evidence type="ECO:0000259" key="1">
    <source>
        <dbReference type="Pfam" id="PF02350"/>
    </source>
</evidence>